<dbReference type="Proteomes" id="UP001233172">
    <property type="component" value="Unassembled WGS sequence"/>
</dbReference>
<accession>A0AAD8F8R7</accession>
<organism evidence="1 2">
    <name type="scientific">Biomphalaria pfeifferi</name>
    <name type="common">Bloodfluke planorb</name>
    <name type="synonym">Freshwater snail</name>
    <dbReference type="NCBI Taxonomy" id="112525"/>
    <lineage>
        <taxon>Eukaryota</taxon>
        <taxon>Metazoa</taxon>
        <taxon>Spiralia</taxon>
        <taxon>Lophotrochozoa</taxon>
        <taxon>Mollusca</taxon>
        <taxon>Gastropoda</taxon>
        <taxon>Heterobranchia</taxon>
        <taxon>Euthyneura</taxon>
        <taxon>Panpulmonata</taxon>
        <taxon>Hygrophila</taxon>
        <taxon>Lymnaeoidea</taxon>
        <taxon>Planorbidae</taxon>
        <taxon>Biomphalaria</taxon>
    </lineage>
</organism>
<reference evidence="1" key="1">
    <citation type="journal article" date="2023" name="PLoS Negl. Trop. Dis.">
        <title>A genome sequence for Biomphalaria pfeifferi, the major vector snail for the human-infecting parasite Schistosoma mansoni.</title>
        <authorList>
            <person name="Bu L."/>
            <person name="Lu L."/>
            <person name="Laidemitt M.R."/>
            <person name="Zhang S.M."/>
            <person name="Mutuku M."/>
            <person name="Mkoji G."/>
            <person name="Steinauer M."/>
            <person name="Loker E.S."/>
        </authorList>
    </citation>
    <scope>NUCLEOTIDE SEQUENCE</scope>
    <source>
        <strain evidence="1">KasaAsao</strain>
    </source>
</reference>
<feature type="non-terminal residue" evidence="1">
    <location>
        <position position="1"/>
    </location>
</feature>
<proteinExistence type="predicted"/>
<evidence type="ECO:0000313" key="2">
    <source>
        <dbReference type="Proteomes" id="UP001233172"/>
    </source>
</evidence>
<gene>
    <name evidence="1" type="ORF">Bpfe_015220</name>
</gene>
<dbReference type="EMBL" id="JASAOG010000070">
    <property type="protein sequence ID" value="KAK0055460.1"/>
    <property type="molecule type" value="Genomic_DNA"/>
</dbReference>
<reference evidence="1" key="2">
    <citation type="submission" date="2023-04" db="EMBL/GenBank/DDBJ databases">
        <authorList>
            <person name="Bu L."/>
            <person name="Lu L."/>
            <person name="Laidemitt M.R."/>
            <person name="Zhang S.M."/>
            <person name="Mutuku M."/>
            <person name="Mkoji G."/>
            <person name="Steinauer M."/>
            <person name="Loker E.S."/>
        </authorList>
    </citation>
    <scope>NUCLEOTIDE SEQUENCE</scope>
    <source>
        <strain evidence="1">KasaAsao</strain>
        <tissue evidence="1">Whole Snail</tissue>
    </source>
</reference>
<sequence>YQEISNYQLRTLNLTLTLQAANHDLLNYELTTKHLHTRVTGTGKPYTLYSKA</sequence>
<comment type="caution">
    <text evidence="1">The sequence shown here is derived from an EMBL/GenBank/DDBJ whole genome shotgun (WGS) entry which is preliminary data.</text>
</comment>
<dbReference type="AlphaFoldDB" id="A0AAD8F8R7"/>
<evidence type="ECO:0000313" key="1">
    <source>
        <dbReference type="EMBL" id="KAK0055460.1"/>
    </source>
</evidence>
<protein>
    <submittedName>
        <fullName evidence="1">Uncharacterized protein</fullName>
    </submittedName>
</protein>
<keyword evidence="2" id="KW-1185">Reference proteome</keyword>
<name>A0AAD8F8R7_BIOPF</name>